<dbReference type="Proteomes" id="UP000800036">
    <property type="component" value="Unassembled WGS sequence"/>
</dbReference>
<dbReference type="EMBL" id="ML976673">
    <property type="protein sequence ID" value="KAF1974751.1"/>
    <property type="molecule type" value="Genomic_DNA"/>
</dbReference>
<keyword evidence="2" id="KW-1185">Reference proteome</keyword>
<protein>
    <submittedName>
        <fullName evidence="1">Uncharacterized protein</fullName>
    </submittedName>
</protein>
<sequence>MSRFESFEWPFHTHRSRIFQPFINSSSLSIYATITIYMERQLSFGGDRLQAMQGIFTAFQGRSVTPSRGSLGVFDCHFWGIPIFSNLEMPGLIERVSFGYGFPFDVTDACPEGPYSAFLSWSWASHEKPGEGITYGDYWHSGAFNNTIYEWSAPYILATTILGTRVDVENFTQLYRDYTQFLPHLEITSWSVWATFARYPHANYSEFTTDYGYVRGGCGAHESHGYCCLIASGIVLTMRVTGMGKGSLPCIFRLKKTPGRQERGTSRMSWLCDWAVCYWKKRARVPFVA</sequence>
<dbReference type="AlphaFoldDB" id="A0A6A5VCD4"/>
<evidence type="ECO:0000313" key="1">
    <source>
        <dbReference type="EMBL" id="KAF1974751.1"/>
    </source>
</evidence>
<name>A0A6A5VCD4_9PLEO</name>
<reference evidence="1" key="1">
    <citation type="journal article" date="2020" name="Stud. Mycol.">
        <title>101 Dothideomycetes genomes: a test case for predicting lifestyles and emergence of pathogens.</title>
        <authorList>
            <person name="Haridas S."/>
            <person name="Albert R."/>
            <person name="Binder M."/>
            <person name="Bloem J."/>
            <person name="Labutti K."/>
            <person name="Salamov A."/>
            <person name="Andreopoulos B."/>
            <person name="Baker S."/>
            <person name="Barry K."/>
            <person name="Bills G."/>
            <person name="Bluhm B."/>
            <person name="Cannon C."/>
            <person name="Castanera R."/>
            <person name="Culley D."/>
            <person name="Daum C."/>
            <person name="Ezra D."/>
            <person name="Gonzalez J."/>
            <person name="Henrissat B."/>
            <person name="Kuo A."/>
            <person name="Liang C."/>
            <person name="Lipzen A."/>
            <person name="Lutzoni F."/>
            <person name="Magnuson J."/>
            <person name="Mondo S."/>
            <person name="Nolan M."/>
            <person name="Ohm R."/>
            <person name="Pangilinan J."/>
            <person name="Park H.-J."/>
            <person name="Ramirez L."/>
            <person name="Alfaro M."/>
            <person name="Sun H."/>
            <person name="Tritt A."/>
            <person name="Yoshinaga Y."/>
            <person name="Zwiers L.-H."/>
            <person name="Turgeon B."/>
            <person name="Goodwin S."/>
            <person name="Spatafora J."/>
            <person name="Crous P."/>
            <person name="Grigoriev I."/>
        </authorList>
    </citation>
    <scope>NUCLEOTIDE SEQUENCE</scope>
    <source>
        <strain evidence="1">CBS 107.79</strain>
    </source>
</reference>
<gene>
    <name evidence="1" type="ORF">BU23DRAFT_635533</name>
</gene>
<evidence type="ECO:0000313" key="2">
    <source>
        <dbReference type="Proteomes" id="UP000800036"/>
    </source>
</evidence>
<accession>A0A6A5VCD4</accession>
<proteinExistence type="predicted"/>
<organism evidence="1 2">
    <name type="scientific">Bimuria novae-zelandiae CBS 107.79</name>
    <dbReference type="NCBI Taxonomy" id="1447943"/>
    <lineage>
        <taxon>Eukaryota</taxon>
        <taxon>Fungi</taxon>
        <taxon>Dikarya</taxon>
        <taxon>Ascomycota</taxon>
        <taxon>Pezizomycotina</taxon>
        <taxon>Dothideomycetes</taxon>
        <taxon>Pleosporomycetidae</taxon>
        <taxon>Pleosporales</taxon>
        <taxon>Massarineae</taxon>
        <taxon>Didymosphaeriaceae</taxon>
        <taxon>Bimuria</taxon>
    </lineage>
</organism>